<dbReference type="Pfam" id="PF12007">
    <property type="entry name" value="DUF3501"/>
    <property type="match status" value="1"/>
</dbReference>
<protein>
    <recommendedName>
        <fullName evidence="3">DUF3501 family protein</fullName>
    </recommendedName>
</protein>
<organism evidence="1 2">
    <name type="scientific">Nitrosomonas aestuarii</name>
    <dbReference type="NCBI Taxonomy" id="52441"/>
    <lineage>
        <taxon>Bacteria</taxon>
        <taxon>Pseudomonadati</taxon>
        <taxon>Pseudomonadota</taxon>
        <taxon>Betaproteobacteria</taxon>
        <taxon>Nitrosomonadales</taxon>
        <taxon>Nitrosomonadaceae</taxon>
        <taxon>Nitrosomonas</taxon>
    </lineage>
</organism>
<dbReference type="EMBL" id="FOSP01000022">
    <property type="protein sequence ID" value="SFK94599.1"/>
    <property type="molecule type" value="Genomic_DNA"/>
</dbReference>
<dbReference type="RefSeq" id="WP_211753428.1">
    <property type="nucleotide sequence ID" value="NZ_FOSP01000022.1"/>
</dbReference>
<evidence type="ECO:0000313" key="1">
    <source>
        <dbReference type="EMBL" id="SFK94599.1"/>
    </source>
</evidence>
<accession>A0A1I4DNS6</accession>
<dbReference type="Proteomes" id="UP000199533">
    <property type="component" value="Unassembled WGS sequence"/>
</dbReference>
<dbReference type="STRING" id="52441.SAMN05216302_10224"/>
<evidence type="ECO:0000313" key="2">
    <source>
        <dbReference type="Proteomes" id="UP000199533"/>
    </source>
</evidence>
<reference evidence="2" key="1">
    <citation type="submission" date="2016-10" db="EMBL/GenBank/DDBJ databases">
        <authorList>
            <person name="Varghese N."/>
            <person name="Submissions S."/>
        </authorList>
    </citation>
    <scope>NUCLEOTIDE SEQUENCE [LARGE SCALE GENOMIC DNA]</scope>
    <source>
        <strain evidence="2">Nm69</strain>
    </source>
</reference>
<dbReference type="InterPro" id="IPR021890">
    <property type="entry name" value="DUF3501"/>
</dbReference>
<name>A0A1I4DNS6_9PROT</name>
<evidence type="ECO:0008006" key="3">
    <source>
        <dbReference type="Google" id="ProtNLM"/>
    </source>
</evidence>
<keyword evidence="2" id="KW-1185">Reference proteome</keyword>
<sequence length="197" mass="22712">MAKITRDSLMTLEAYAKVRNQKRTEVMAHKKPRKIPLGDHITLYFEDEVTIRYQVQEMLHVERIFEEAEIAHELETYLPLVPDGSNWKATMMIEYPDPAERAAQLAKMVGIEDRVWVKINGSSPVYAIADEDLERENSEKTSAVHFLRFELTREMIQALQQPDTLSMGVDHPAYEATINPVNEQTRLSLINDLDTPE</sequence>
<proteinExistence type="predicted"/>
<gene>
    <name evidence="1" type="ORF">SAMN05216302_10224</name>
</gene>
<dbReference type="AlphaFoldDB" id="A0A1I4DNS6"/>